<accession>A0A1X0ZJE1</accession>
<evidence type="ECO:0000313" key="1">
    <source>
        <dbReference type="EMBL" id="ORL58846.1"/>
    </source>
</evidence>
<reference evidence="1 2" key="1">
    <citation type="submission" date="2017-04" db="EMBL/GenBank/DDBJ databases">
        <title>Presence of VIM-2 positive Pseudomonas species in chickens and their surrounding environment.</title>
        <authorList>
            <person name="Zhang R."/>
        </authorList>
    </citation>
    <scope>NUCLEOTIDE SEQUENCE [LARGE SCALE GENOMIC DNA]</scope>
    <source>
        <strain evidence="1 2">DZ-C18</strain>
    </source>
</reference>
<comment type="caution">
    <text evidence="1">The sequence shown here is derived from an EMBL/GenBank/DDBJ whole genome shotgun (WGS) entry which is preliminary data.</text>
</comment>
<dbReference type="Proteomes" id="UP000193675">
    <property type="component" value="Unassembled WGS sequence"/>
</dbReference>
<organism evidence="1 2">
    <name type="scientific">Pseudomonas putida</name>
    <name type="common">Arthrobacter siderocapsulatus</name>
    <dbReference type="NCBI Taxonomy" id="303"/>
    <lineage>
        <taxon>Bacteria</taxon>
        <taxon>Pseudomonadati</taxon>
        <taxon>Pseudomonadota</taxon>
        <taxon>Gammaproteobacteria</taxon>
        <taxon>Pseudomonadales</taxon>
        <taxon>Pseudomonadaceae</taxon>
        <taxon>Pseudomonas</taxon>
    </lineage>
</organism>
<dbReference type="AlphaFoldDB" id="A0A1X0ZJE1"/>
<name>A0A1X0ZJE1_PSEPU</name>
<proteinExistence type="predicted"/>
<gene>
    <name evidence="1" type="ORF">B7H17_25315</name>
</gene>
<sequence length="85" mass="8938">MVSASSHTASLHSLPAGTYHSSGGACGIHTYFGPGGAEVTFKRKYRIGKAYTGDHLPMSVGVDTLRQLLEAEGESIHIAPLGRAR</sequence>
<dbReference type="EMBL" id="NBWC01000049">
    <property type="protein sequence ID" value="ORL58846.1"/>
    <property type="molecule type" value="Genomic_DNA"/>
</dbReference>
<evidence type="ECO:0000313" key="2">
    <source>
        <dbReference type="Proteomes" id="UP000193675"/>
    </source>
</evidence>
<protein>
    <submittedName>
        <fullName evidence="1">Uncharacterized protein</fullName>
    </submittedName>
</protein>